<reference evidence="1 2" key="1">
    <citation type="submission" date="2018-06" db="EMBL/GenBank/DDBJ databases">
        <title>Comparative genomics of Brasilonema spp. strains.</title>
        <authorList>
            <person name="Alvarenga D.O."/>
            <person name="Fiore M.F."/>
            <person name="Varani A.M."/>
        </authorList>
    </citation>
    <scope>NUCLEOTIDE SEQUENCE [LARGE SCALE GENOMIC DNA]</scope>
    <source>
        <strain evidence="1 2">CENA114</strain>
    </source>
</reference>
<evidence type="ECO:0000313" key="2">
    <source>
        <dbReference type="Proteomes" id="UP000503129"/>
    </source>
</evidence>
<dbReference type="GO" id="GO:0008233">
    <property type="term" value="F:peptidase activity"/>
    <property type="evidence" value="ECO:0007669"/>
    <property type="project" value="UniProtKB-KW"/>
</dbReference>
<protein>
    <submittedName>
        <fullName evidence="1">Serine protease</fullName>
    </submittedName>
</protein>
<dbReference type="InterPro" id="IPR009003">
    <property type="entry name" value="Peptidase_S1_PA"/>
</dbReference>
<keyword evidence="2" id="KW-1185">Reference proteome</keyword>
<name>A0A856MJM3_9CYAN</name>
<dbReference type="Pfam" id="PF13365">
    <property type="entry name" value="Trypsin_2"/>
    <property type="match status" value="1"/>
</dbReference>
<dbReference type="PANTHER" id="PTHR43019:SF23">
    <property type="entry name" value="PROTEASE DO-LIKE 5, CHLOROPLASTIC"/>
    <property type="match status" value="1"/>
</dbReference>
<keyword evidence="1" id="KW-0645">Protease</keyword>
<dbReference type="RefSeq" id="WP_171977195.1">
    <property type="nucleotide sequence ID" value="NZ_CAWOXK010000001.1"/>
</dbReference>
<evidence type="ECO:0000313" key="1">
    <source>
        <dbReference type="EMBL" id="QDL10374.1"/>
    </source>
</evidence>
<sequence>MNWRKSTQSVCVGGLLIALLIWAANLNFSDSQSKVSSKDTTLKQLPTQLSEEEIQKQAQAIAVKVMSKNFLGSGIILKKQKSVYTVVTNAHVLRADKPPYRIQTFDGRIWQAKTLSAKSLQGNDLAILQFRPTNAVYAVASVGSFPKEGDEVFAAGFPFEEEKQEAKNFTFTTGKVSLVLPKALEGGYQIGYTNDIQKGMSGGPLLNRRGEVVGVNGMHAYPLWDAPSVFVDGKEADEKLHKMIVRLSWAVPIKTVVQVR</sequence>
<proteinExistence type="predicted"/>
<gene>
    <name evidence="1" type="ORF">DP114_22960</name>
</gene>
<dbReference type="PANTHER" id="PTHR43019">
    <property type="entry name" value="SERINE ENDOPROTEASE DEGS"/>
    <property type="match status" value="1"/>
</dbReference>
<dbReference type="InterPro" id="IPR043504">
    <property type="entry name" value="Peptidase_S1_PA_chymotrypsin"/>
</dbReference>
<dbReference type="AlphaFoldDB" id="A0A856MJM3"/>
<accession>A0A856MJM3</accession>
<dbReference type="Gene3D" id="2.40.10.10">
    <property type="entry name" value="Trypsin-like serine proteases"/>
    <property type="match status" value="2"/>
</dbReference>
<dbReference type="Proteomes" id="UP000503129">
    <property type="component" value="Chromosome"/>
</dbReference>
<dbReference type="SUPFAM" id="SSF50494">
    <property type="entry name" value="Trypsin-like serine proteases"/>
    <property type="match status" value="1"/>
</dbReference>
<dbReference type="KEGG" id="bsen:DP114_22960"/>
<dbReference type="EMBL" id="CP030118">
    <property type="protein sequence ID" value="QDL10374.1"/>
    <property type="molecule type" value="Genomic_DNA"/>
</dbReference>
<organism evidence="1 2">
    <name type="scientific">Brasilonema sennae CENA114</name>
    <dbReference type="NCBI Taxonomy" id="415709"/>
    <lineage>
        <taxon>Bacteria</taxon>
        <taxon>Bacillati</taxon>
        <taxon>Cyanobacteriota</taxon>
        <taxon>Cyanophyceae</taxon>
        <taxon>Nostocales</taxon>
        <taxon>Scytonemataceae</taxon>
        <taxon>Brasilonema</taxon>
        <taxon>Bromeliae group (in: Brasilonema)</taxon>
    </lineage>
</organism>
<dbReference type="GO" id="GO:0006508">
    <property type="term" value="P:proteolysis"/>
    <property type="evidence" value="ECO:0007669"/>
    <property type="project" value="UniProtKB-KW"/>
</dbReference>
<keyword evidence="1" id="KW-0378">Hydrolase</keyword>